<protein>
    <submittedName>
        <fullName evidence="1 2">Uncharacterized protein</fullName>
    </submittedName>
</protein>
<proteinExistence type="predicted"/>
<reference evidence="1 3" key="2">
    <citation type="journal article" date="2014" name="BMC Genomics">
        <title>An improved genome release (version Mt4.0) for the model legume Medicago truncatula.</title>
        <authorList>
            <person name="Tang H."/>
            <person name="Krishnakumar V."/>
            <person name="Bidwell S."/>
            <person name="Rosen B."/>
            <person name="Chan A."/>
            <person name="Zhou S."/>
            <person name="Gentzbittel L."/>
            <person name="Childs K.L."/>
            <person name="Yandell M."/>
            <person name="Gundlach H."/>
            <person name="Mayer K.F."/>
            <person name="Schwartz D.C."/>
            <person name="Town C.D."/>
        </authorList>
    </citation>
    <scope>GENOME REANNOTATION</scope>
    <source>
        <strain evidence="1">A17</strain>
        <strain evidence="2 3">cv. Jemalong A17</strain>
    </source>
</reference>
<dbReference type="Proteomes" id="UP000002051">
    <property type="component" value="Unassembled WGS sequence"/>
</dbReference>
<keyword evidence="3" id="KW-1185">Reference proteome</keyword>
<sequence length="79" mass="9118">MVFTNNIIIRGINTYMNWLFVGTHVPDIAVPFGKEAERLTSKDNIVVELKETYKSLDETIKTYPLRMIILESMIKALTK</sequence>
<name>A0A072THG7_MEDTR</name>
<reference evidence="1 3" key="1">
    <citation type="journal article" date="2011" name="Nature">
        <title>The Medicago genome provides insight into the evolution of rhizobial symbioses.</title>
        <authorList>
            <person name="Young N.D."/>
            <person name="Debelle F."/>
            <person name="Oldroyd G.E."/>
            <person name="Geurts R."/>
            <person name="Cannon S.B."/>
            <person name="Udvardi M.K."/>
            <person name="Benedito V.A."/>
            <person name="Mayer K.F."/>
            <person name="Gouzy J."/>
            <person name="Schoof H."/>
            <person name="Van de Peer Y."/>
            <person name="Proost S."/>
            <person name="Cook D.R."/>
            <person name="Meyers B.C."/>
            <person name="Spannagl M."/>
            <person name="Cheung F."/>
            <person name="De Mita S."/>
            <person name="Krishnakumar V."/>
            <person name="Gundlach H."/>
            <person name="Zhou S."/>
            <person name="Mudge J."/>
            <person name="Bharti A.K."/>
            <person name="Murray J.D."/>
            <person name="Naoumkina M.A."/>
            <person name="Rosen B."/>
            <person name="Silverstein K.A."/>
            <person name="Tang H."/>
            <person name="Rombauts S."/>
            <person name="Zhao P.X."/>
            <person name="Zhou P."/>
            <person name="Barbe V."/>
            <person name="Bardou P."/>
            <person name="Bechner M."/>
            <person name="Bellec A."/>
            <person name="Berger A."/>
            <person name="Berges H."/>
            <person name="Bidwell S."/>
            <person name="Bisseling T."/>
            <person name="Choisne N."/>
            <person name="Couloux A."/>
            <person name="Denny R."/>
            <person name="Deshpande S."/>
            <person name="Dai X."/>
            <person name="Doyle J.J."/>
            <person name="Dudez A.M."/>
            <person name="Farmer A.D."/>
            <person name="Fouteau S."/>
            <person name="Franken C."/>
            <person name="Gibelin C."/>
            <person name="Gish J."/>
            <person name="Goldstein S."/>
            <person name="Gonzalez A.J."/>
            <person name="Green P.J."/>
            <person name="Hallab A."/>
            <person name="Hartog M."/>
            <person name="Hua A."/>
            <person name="Humphray S.J."/>
            <person name="Jeong D.H."/>
            <person name="Jing Y."/>
            <person name="Jocker A."/>
            <person name="Kenton S.M."/>
            <person name="Kim D.J."/>
            <person name="Klee K."/>
            <person name="Lai H."/>
            <person name="Lang C."/>
            <person name="Lin S."/>
            <person name="Macmil S.L."/>
            <person name="Magdelenat G."/>
            <person name="Matthews L."/>
            <person name="McCorrison J."/>
            <person name="Monaghan E.L."/>
            <person name="Mun J.H."/>
            <person name="Najar F.Z."/>
            <person name="Nicholson C."/>
            <person name="Noirot C."/>
            <person name="O'Bleness M."/>
            <person name="Paule C.R."/>
            <person name="Poulain J."/>
            <person name="Prion F."/>
            <person name="Qin B."/>
            <person name="Qu C."/>
            <person name="Retzel E.F."/>
            <person name="Riddle C."/>
            <person name="Sallet E."/>
            <person name="Samain S."/>
            <person name="Samson N."/>
            <person name="Sanders I."/>
            <person name="Saurat O."/>
            <person name="Scarpelli C."/>
            <person name="Schiex T."/>
            <person name="Segurens B."/>
            <person name="Severin A.J."/>
            <person name="Sherrier D.J."/>
            <person name="Shi R."/>
            <person name="Sims S."/>
            <person name="Singer S.R."/>
            <person name="Sinharoy S."/>
            <person name="Sterck L."/>
            <person name="Viollet A."/>
            <person name="Wang B.B."/>
            <person name="Wang K."/>
            <person name="Wang M."/>
            <person name="Wang X."/>
            <person name="Warfsmann J."/>
            <person name="Weissenbach J."/>
            <person name="White D.D."/>
            <person name="White J.D."/>
            <person name="Wiley G.B."/>
            <person name="Wincker P."/>
            <person name="Xing Y."/>
            <person name="Yang L."/>
            <person name="Yao Z."/>
            <person name="Ying F."/>
            <person name="Zhai J."/>
            <person name="Zhou L."/>
            <person name="Zuber A."/>
            <person name="Denarie J."/>
            <person name="Dixon R.A."/>
            <person name="May G.D."/>
            <person name="Schwartz D.C."/>
            <person name="Rogers J."/>
            <person name="Quetier F."/>
            <person name="Town C.D."/>
            <person name="Roe B.A."/>
        </authorList>
    </citation>
    <scope>NUCLEOTIDE SEQUENCE [LARGE SCALE GENOMIC DNA]</scope>
    <source>
        <strain evidence="1">A17</strain>
        <strain evidence="2 3">cv. Jemalong A17</strain>
    </source>
</reference>
<reference evidence="2" key="3">
    <citation type="submission" date="2015-06" db="UniProtKB">
        <authorList>
            <consortium name="EnsemblPlants"/>
        </authorList>
    </citation>
    <scope>IDENTIFICATION</scope>
    <source>
        <strain evidence="2">cv. Jemalong A17</strain>
    </source>
</reference>
<evidence type="ECO:0000313" key="2">
    <source>
        <dbReference type="EnsemblPlants" id="KEH16984"/>
    </source>
</evidence>
<dbReference type="EMBL" id="KL402781">
    <property type="protein sequence ID" value="KEH16984.1"/>
    <property type="molecule type" value="Genomic_DNA"/>
</dbReference>
<evidence type="ECO:0000313" key="3">
    <source>
        <dbReference type="Proteomes" id="UP000002051"/>
    </source>
</evidence>
<evidence type="ECO:0000313" key="1">
    <source>
        <dbReference type="EMBL" id="KEH16984.1"/>
    </source>
</evidence>
<accession>A0A072THG7</accession>
<dbReference type="HOGENOM" id="CLU_2609720_0_0_1"/>
<dbReference type="AlphaFoldDB" id="A0A072THG7"/>
<organism evidence="1 3">
    <name type="scientific">Medicago truncatula</name>
    <name type="common">Barrel medic</name>
    <name type="synonym">Medicago tribuloides</name>
    <dbReference type="NCBI Taxonomy" id="3880"/>
    <lineage>
        <taxon>Eukaryota</taxon>
        <taxon>Viridiplantae</taxon>
        <taxon>Streptophyta</taxon>
        <taxon>Embryophyta</taxon>
        <taxon>Tracheophyta</taxon>
        <taxon>Spermatophyta</taxon>
        <taxon>Magnoliopsida</taxon>
        <taxon>eudicotyledons</taxon>
        <taxon>Gunneridae</taxon>
        <taxon>Pentapetalae</taxon>
        <taxon>rosids</taxon>
        <taxon>fabids</taxon>
        <taxon>Fabales</taxon>
        <taxon>Fabaceae</taxon>
        <taxon>Papilionoideae</taxon>
        <taxon>50 kb inversion clade</taxon>
        <taxon>NPAAA clade</taxon>
        <taxon>Hologalegina</taxon>
        <taxon>IRL clade</taxon>
        <taxon>Trifolieae</taxon>
        <taxon>Medicago</taxon>
    </lineage>
</organism>
<dbReference type="EnsemblPlants" id="KEH16984">
    <property type="protein sequence ID" value="KEH16984"/>
    <property type="gene ID" value="MTR_0056s0190"/>
</dbReference>
<gene>
    <name evidence="1" type="ORF">MTR_0056s0190</name>
</gene>